<dbReference type="InterPro" id="IPR043143">
    <property type="entry name" value="Mal/L-sulf/L-lact_DH-like_NADP"/>
</dbReference>
<dbReference type="Pfam" id="PF02615">
    <property type="entry name" value="Ldh_2"/>
    <property type="match status" value="1"/>
</dbReference>
<keyword evidence="2" id="KW-0560">Oxidoreductase</keyword>
<evidence type="ECO:0000256" key="2">
    <source>
        <dbReference type="ARBA" id="ARBA00023002"/>
    </source>
</evidence>
<dbReference type="SUPFAM" id="SSF89733">
    <property type="entry name" value="L-sulfolactate dehydrogenase-like"/>
    <property type="match status" value="1"/>
</dbReference>
<proteinExistence type="inferred from homology"/>
<dbReference type="InterPro" id="IPR036111">
    <property type="entry name" value="Mal/L-sulfo/L-lacto_DH-like_sf"/>
</dbReference>
<comment type="similarity">
    <text evidence="1">Belongs to the LDH2/MDH2 oxidoreductase family.</text>
</comment>
<evidence type="ECO:0000313" key="3">
    <source>
        <dbReference type="EMBL" id="PPQ27876.1"/>
    </source>
</evidence>
<dbReference type="AlphaFoldDB" id="A0A2S6MZW1"/>
<dbReference type="Proteomes" id="UP000239724">
    <property type="component" value="Unassembled WGS sequence"/>
</dbReference>
<sequence length="361" mass="37384">MHTISAHALQAVTRLVARRMGSTDAEAAEVADHLVRANLAGHDSHGVGMLPRYVQLLRDGLLVPNQTPLTVLDSGALLVIDARRGYGPRMAADAVRRAIGRAQELGACVLALRNSSHIGRIGTYAELASAAGCAFTAFVNVADHHNIQTTWQAAEPRLGTNPFCAAVPGADGPAVLLDMATTTIAAGKARVAYNKGVPVPDGCLIDAAGNPTNDPAGFIRDHTGALKAFGMHKGSGLAVMCEVMAAVAGGQGAFHTARGGILNSMLATVIDLSKLGDPAAIARGVESVKAHVKSACPAPGYDEVLVPGEPERRAAAKRMQQGIEVDDITWREIRAAAESLGITAAEFDQAAGADYSKLQVG</sequence>
<dbReference type="Gene3D" id="1.10.1530.10">
    <property type="match status" value="1"/>
</dbReference>
<dbReference type="Gene3D" id="3.30.1370.60">
    <property type="entry name" value="Hypothetical oxidoreductase yiak, domain 2"/>
    <property type="match status" value="1"/>
</dbReference>
<gene>
    <name evidence="3" type="ORF">CCS01_26055</name>
</gene>
<dbReference type="InterPro" id="IPR003767">
    <property type="entry name" value="Malate/L-lactate_DH-like"/>
</dbReference>
<dbReference type="EMBL" id="NHRY01000252">
    <property type="protein sequence ID" value="PPQ27876.1"/>
    <property type="molecule type" value="Genomic_DNA"/>
</dbReference>
<dbReference type="OrthoDB" id="9811519at2"/>
<keyword evidence="4" id="KW-1185">Reference proteome</keyword>
<organism evidence="3 4">
    <name type="scientific">Rhodopila globiformis</name>
    <name type="common">Rhodopseudomonas globiformis</name>
    <dbReference type="NCBI Taxonomy" id="1071"/>
    <lineage>
        <taxon>Bacteria</taxon>
        <taxon>Pseudomonadati</taxon>
        <taxon>Pseudomonadota</taxon>
        <taxon>Alphaproteobacteria</taxon>
        <taxon>Acetobacterales</taxon>
        <taxon>Acetobacteraceae</taxon>
        <taxon>Rhodopila</taxon>
    </lineage>
</organism>
<protein>
    <submittedName>
        <fullName evidence="3">Malate/lactate/ureidoglycolate dehydrogenase</fullName>
    </submittedName>
</protein>
<reference evidence="3 4" key="1">
    <citation type="journal article" date="2018" name="Arch. Microbiol.">
        <title>New insights into the metabolic potential of the phototrophic purple bacterium Rhodopila globiformis DSM 161(T) from its draft genome sequence and evidence for a vanadium-dependent nitrogenase.</title>
        <authorList>
            <person name="Imhoff J.F."/>
            <person name="Rahn T."/>
            <person name="Kunzel S."/>
            <person name="Neulinger S.C."/>
        </authorList>
    </citation>
    <scope>NUCLEOTIDE SEQUENCE [LARGE SCALE GENOMIC DNA]</scope>
    <source>
        <strain evidence="3 4">DSM 161</strain>
    </source>
</reference>
<dbReference type="PANTHER" id="PTHR11091:SF0">
    <property type="entry name" value="MALATE DEHYDROGENASE"/>
    <property type="match status" value="1"/>
</dbReference>
<comment type="caution">
    <text evidence="3">The sequence shown here is derived from an EMBL/GenBank/DDBJ whole genome shotgun (WGS) entry which is preliminary data.</text>
</comment>
<name>A0A2S6MZW1_RHOGL</name>
<evidence type="ECO:0000256" key="1">
    <source>
        <dbReference type="ARBA" id="ARBA00006056"/>
    </source>
</evidence>
<dbReference type="PANTHER" id="PTHR11091">
    <property type="entry name" value="OXIDOREDUCTASE-RELATED"/>
    <property type="match status" value="1"/>
</dbReference>
<dbReference type="RefSeq" id="WP_104521749.1">
    <property type="nucleotide sequence ID" value="NZ_NHRY01000252.1"/>
</dbReference>
<dbReference type="GO" id="GO:0016491">
    <property type="term" value="F:oxidoreductase activity"/>
    <property type="evidence" value="ECO:0007669"/>
    <property type="project" value="UniProtKB-KW"/>
</dbReference>
<evidence type="ECO:0000313" key="4">
    <source>
        <dbReference type="Proteomes" id="UP000239724"/>
    </source>
</evidence>
<accession>A0A2S6MZW1</accession>
<dbReference type="InterPro" id="IPR043144">
    <property type="entry name" value="Mal/L-sulf/L-lact_DH-like_ah"/>
</dbReference>
<dbReference type="NCBIfam" id="NF007504">
    <property type="entry name" value="PRK10098.1"/>
    <property type="match status" value="1"/>
</dbReference>